<dbReference type="PANTHER" id="PTHR33608">
    <property type="entry name" value="BLL2464 PROTEIN"/>
    <property type="match status" value="1"/>
</dbReference>
<dbReference type="GeneID" id="14308257"/>
<gene>
    <name evidence="2" type="ordered locus">Metfor_1868</name>
</gene>
<evidence type="ECO:0000313" key="3">
    <source>
        <dbReference type="Proteomes" id="UP000010824"/>
    </source>
</evidence>
<proteinExistence type="predicted"/>
<reference evidence="2 3" key="2">
    <citation type="journal article" date="2014" name="Genome Announc.">
        <title>Complete Genome Sequence of Methanoregula formicica SMSPT, a Mesophilic Hydrogenotrophic Methanogen Isolated from a Methanogenic Upflow Anaerobic Sludge Blanket Reactor.</title>
        <authorList>
            <person name="Yamamoto K."/>
            <person name="Tamaki H."/>
            <person name="Cadillo-Quiroz H."/>
            <person name="Imachi H."/>
            <person name="Kyrpides N."/>
            <person name="Woyke T."/>
            <person name="Goodwin L."/>
            <person name="Zinder S.H."/>
            <person name="Kamagata Y."/>
            <person name="Liu W.T."/>
        </authorList>
    </citation>
    <scope>NUCLEOTIDE SEQUENCE [LARGE SCALE GENOMIC DNA]</scope>
    <source>
        <strain evidence="3">DSM 22288 / NBRC 105244 / SMSP</strain>
    </source>
</reference>
<dbReference type="Gene3D" id="3.40.50.410">
    <property type="entry name" value="von Willebrand factor, type A domain"/>
    <property type="match status" value="1"/>
</dbReference>
<dbReference type="eggNOG" id="arCOG02745">
    <property type="taxonomic scope" value="Archaea"/>
</dbReference>
<evidence type="ECO:0000313" key="2">
    <source>
        <dbReference type="EMBL" id="AGB02889.1"/>
    </source>
</evidence>
<dbReference type="InterPro" id="IPR002881">
    <property type="entry name" value="DUF58"/>
</dbReference>
<dbReference type="RefSeq" id="WP_015285852.1">
    <property type="nucleotide sequence ID" value="NC_019943.1"/>
</dbReference>
<dbReference type="CDD" id="cd00198">
    <property type="entry name" value="vWFA"/>
    <property type="match status" value="1"/>
</dbReference>
<evidence type="ECO:0000259" key="1">
    <source>
        <dbReference type="Pfam" id="PF01882"/>
    </source>
</evidence>
<dbReference type="KEGG" id="mfo:Metfor_1868"/>
<dbReference type="AlphaFoldDB" id="L0HII3"/>
<dbReference type="OrthoDB" id="3263at2157"/>
<organism evidence="2 3">
    <name type="scientific">Methanoregula formicica (strain DSM 22288 / NBRC 105244 / SMSP)</name>
    <dbReference type="NCBI Taxonomy" id="593750"/>
    <lineage>
        <taxon>Archaea</taxon>
        <taxon>Methanobacteriati</taxon>
        <taxon>Methanobacteriota</taxon>
        <taxon>Stenosarchaea group</taxon>
        <taxon>Methanomicrobia</taxon>
        <taxon>Methanomicrobiales</taxon>
        <taxon>Methanoregulaceae</taxon>
        <taxon>Methanoregula</taxon>
    </lineage>
</organism>
<protein>
    <recommendedName>
        <fullName evidence="1">DUF58 domain-containing protein</fullName>
    </recommendedName>
</protein>
<reference evidence="3" key="1">
    <citation type="submission" date="2011-12" db="EMBL/GenBank/DDBJ databases">
        <title>Complete sequence of Methanoregula formicicum SMSP.</title>
        <authorList>
            <person name="Lucas S."/>
            <person name="Han J."/>
            <person name="Lapidus A."/>
            <person name="Cheng J.-F."/>
            <person name="Goodwin L."/>
            <person name="Pitluck S."/>
            <person name="Peters L."/>
            <person name="Ovchinnikova G."/>
            <person name="Teshima H."/>
            <person name="Detter J.C."/>
            <person name="Han C."/>
            <person name="Tapia R."/>
            <person name="Land M."/>
            <person name="Hauser L."/>
            <person name="Kyrpides N."/>
            <person name="Ivanova N."/>
            <person name="Pagani I."/>
            <person name="Imachi H."/>
            <person name="Tamaki H."/>
            <person name="Sekiguchi Y."/>
            <person name="Kamagata Y."/>
            <person name="Cadillo-Quiroz H."/>
            <person name="Zinder S."/>
            <person name="Liu W.-T."/>
            <person name="Woyke T."/>
        </authorList>
    </citation>
    <scope>NUCLEOTIDE SEQUENCE [LARGE SCALE GENOMIC DNA]</scope>
    <source>
        <strain evidence="3">DSM 22288 / NBRC 105244 / SMSP</strain>
    </source>
</reference>
<dbReference type="HOGENOM" id="CLU_054927_2_0_2"/>
<dbReference type="InterPro" id="IPR036465">
    <property type="entry name" value="vWFA_dom_sf"/>
</dbReference>
<dbReference type="Pfam" id="PF01882">
    <property type="entry name" value="DUF58"/>
    <property type="match status" value="1"/>
</dbReference>
<dbReference type="Proteomes" id="UP000010824">
    <property type="component" value="Chromosome"/>
</dbReference>
<name>L0HII3_METFS</name>
<sequence precursor="true">MEDRNELIRQIKKIELKTGILVEGLQYGLHHSVFRGRGIEFAEIREYVPGDDIRSIDWKVTARYNHPFVKEYTEERDQTFYFMADISGSGSFGSETTKQKKILELVASLGFAALRNNDRVGLLLFSDRVEKFIPAHRGKKHLAGILNTMIDHKPVSDRTDLGVAARFLAKVLSRKSSVIILSDFISPDFMRPLRILRQRHEVIALRVRDERERELPDVGLIELEDPETGEQVLVDTSDREFREHYRALVGEAETTLHHELARHRIHEIALSTDEPYEVPLKRFFSGIAGRRDHYAGIL</sequence>
<dbReference type="STRING" id="593750.Metfor_1868"/>
<accession>L0HII3</accession>
<dbReference type="EMBL" id="CP003167">
    <property type="protein sequence ID" value="AGB02889.1"/>
    <property type="molecule type" value="Genomic_DNA"/>
</dbReference>
<dbReference type="SUPFAM" id="SSF53300">
    <property type="entry name" value="vWA-like"/>
    <property type="match status" value="1"/>
</dbReference>
<dbReference type="InParanoid" id="L0HII3"/>
<feature type="domain" description="DUF58" evidence="1">
    <location>
        <begin position="43"/>
        <end position="251"/>
    </location>
</feature>
<dbReference type="PANTHER" id="PTHR33608:SF6">
    <property type="entry name" value="BLL2464 PROTEIN"/>
    <property type="match status" value="1"/>
</dbReference>
<keyword evidence="3" id="KW-1185">Reference proteome</keyword>